<dbReference type="GO" id="GO:0000160">
    <property type="term" value="P:phosphorelay signal transduction system"/>
    <property type="evidence" value="ECO:0007669"/>
    <property type="project" value="UniProtKB-KW"/>
</dbReference>
<evidence type="ECO:0000256" key="3">
    <source>
        <dbReference type="ARBA" id="ARBA00022679"/>
    </source>
</evidence>
<keyword evidence="8" id="KW-0812">Transmembrane</keyword>
<dbReference type="PANTHER" id="PTHR43065">
    <property type="entry name" value="SENSOR HISTIDINE KINASE"/>
    <property type="match status" value="1"/>
</dbReference>
<dbReference type="KEGG" id="spzr:G5C33_18535"/>
<feature type="domain" description="PAS" evidence="10">
    <location>
        <begin position="75"/>
        <end position="111"/>
    </location>
</feature>
<feature type="transmembrane region" description="Helical" evidence="8">
    <location>
        <begin position="30"/>
        <end position="52"/>
    </location>
</feature>
<evidence type="ECO:0000256" key="5">
    <source>
        <dbReference type="ARBA" id="ARBA00022777"/>
    </source>
</evidence>
<dbReference type="InterPro" id="IPR003594">
    <property type="entry name" value="HATPase_dom"/>
</dbReference>
<dbReference type="PROSITE" id="PS50109">
    <property type="entry name" value="HIS_KIN"/>
    <property type="match status" value="1"/>
</dbReference>
<evidence type="ECO:0000256" key="1">
    <source>
        <dbReference type="ARBA" id="ARBA00000085"/>
    </source>
</evidence>
<dbReference type="InterPro" id="IPR036890">
    <property type="entry name" value="HATPase_C_sf"/>
</dbReference>
<dbReference type="EC" id="2.7.13.3" evidence="2"/>
<evidence type="ECO:0000259" key="9">
    <source>
        <dbReference type="PROSITE" id="PS50109"/>
    </source>
</evidence>
<gene>
    <name evidence="11" type="ORF">G5C33_18535</name>
</gene>
<keyword evidence="8" id="KW-0472">Membrane</keyword>
<dbReference type="GO" id="GO:0004673">
    <property type="term" value="F:protein histidine kinase activity"/>
    <property type="evidence" value="ECO:0007669"/>
    <property type="project" value="UniProtKB-EC"/>
</dbReference>
<dbReference type="AlphaFoldDB" id="A0A6G6YAI3"/>
<evidence type="ECO:0000313" key="11">
    <source>
        <dbReference type="EMBL" id="QIG81586.1"/>
    </source>
</evidence>
<dbReference type="SMART" id="SM00387">
    <property type="entry name" value="HATPase_c"/>
    <property type="match status" value="1"/>
</dbReference>
<evidence type="ECO:0000256" key="6">
    <source>
        <dbReference type="ARBA" id="ARBA00022840"/>
    </source>
</evidence>
<keyword evidence="4" id="KW-0547">Nucleotide-binding</keyword>
<evidence type="ECO:0000259" key="10">
    <source>
        <dbReference type="PROSITE" id="PS50112"/>
    </source>
</evidence>
<keyword evidence="5" id="KW-0418">Kinase</keyword>
<dbReference type="Pfam" id="PF13188">
    <property type="entry name" value="PAS_8"/>
    <property type="match status" value="1"/>
</dbReference>
<keyword evidence="6" id="KW-0067">ATP-binding</keyword>
<dbReference type="InterPro" id="IPR035965">
    <property type="entry name" value="PAS-like_dom_sf"/>
</dbReference>
<evidence type="ECO:0000313" key="12">
    <source>
        <dbReference type="Proteomes" id="UP000501568"/>
    </source>
</evidence>
<proteinExistence type="predicted"/>
<dbReference type="PRINTS" id="PR00344">
    <property type="entry name" value="BCTRLSENSOR"/>
</dbReference>
<dbReference type="PANTHER" id="PTHR43065:SF46">
    <property type="entry name" value="C4-DICARBOXYLATE TRANSPORT SENSOR PROTEIN DCTB"/>
    <property type="match status" value="1"/>
</dbReference>
<protein>
    <recommendedName>
        <fullName evidence="2">histidine kinase</fullName>
        <ecNumber evidence="2">2.7.13.3</ecNumber>
    </recommendedName>
</protein>
<accession>A0A6G6YAI3</accession>
<dbReference type="SUPFAM" id="SSF55785">
    <property type="entry name" value="PYP-like sensor domain (PAS domain)"/>
    <property type="match status" value="1"/>
</dbReference>
<dbReference type="RefSeq" id="WP_165328513.1">
    <property type="nucleotide sequence ID" value="NZ_CP049109.1"/>
</dbReference>
<keyword evidence="3" id="KW-0808">Transferase</keyword>
<comment type="catalytic activity">
    <reaction evidence="1">
        <text>ATP + protein L-histidine = ADP + protein N-phospho-L-histidine.</text>
        <dbReference type="EC" id="2.7.13.3"/>
    </reaction>
</comment>
<keyword evidence="12" id="KW-1185">Reference proteome</keyword>
<name>A0A6G6YAI3_9SPHN</name>
<dbReference type="SUPFAM" id="SSF55874">
    <property type="entry name" value="ATPase domain of HSP90 chaperone/DNA topoisomerase II/histidine kinase"/>
    <property type="match status" value="1"/>
</dbReference>
<evidence type="ECO:0000256" key="2">
    <source>
        <dbReference type="ARBA" id="ARBA00012438"/>
    </source>
</evidence>
<dbReference type="Pfam" id="PF02518">
    <property type="entry name" value="HATPase_c"/>
    <property type="match status" value="1"/>
</dbReference>
<evidence type="ECO:0000256" key="4">
    <source>
        <dbReference type="ARBA" id="ARBA00022741"/>
    </source>
</evidence>
<dbReference type="PROSITE" id="PS50112">
    <property type="entry name" value="PAS"/>
    <property type="match status" value="1"/>
</dbReference>
<keyword evidence="8" id="KW-1133">Transmembrane helix</keyword>
<sequence>MGSNRVRVLLSATLLVTAGAGGTIALSHGLYANAAIAVIALVLLTAGLNTLLQRTPPAAADPKAETTIPLRDAREQRRLRSLLDLSPAPLLAREPDGRLSAINRAARRLFGVDDRIEAPPAELAAAIASAVPGQAMTLRLTLDDAERAFALTTADLVAGASGTRIAALVDVEAELKAVEAATLRELMQVLSHEIMNSLTPVASLSRTAVDILEDPAPDLDHARDAMRTVATRTEGLQRFILAYRDMARLPPPELRSVALAPLLDDLERLFSTHWEGRVMLSLDRSGAPQHIVADDDQLHAALWALLQNAAEAAGEPGQVHVTLSADAAALRIRIADNGPGVAPENRNAIFDLFFSQKSGGSGIGLTLARQIFRAHRGDLVLGPAGNPGAVFDAQLPRR</sequence>
<feature type="domain" description="Histidine kinase" evidence="9">
    <location>
        <begin position="189"/>
        <end position="398"/>
    </location>
</feature>
<dbReference type="GO" id="GO:0005524">
    <property type="term" value="F:ATP binding"/>
    <property type="evidence" value="ECO:0007669"/>
    <property type="project" value="UniProtKB-KW"/>
</dbReference>
<evidence type="ECO:0000256" key="8">
    <source>
        <dbReference type="SAM" id="Phobius"/>
    </source>
</evidence>
<organism evidence="11 12">
    <name type="scientific">Stakelama tenebrarum</name>
    <dbReference type="NCBI Taxonomy" id="2711215"/>
    <lineage>
        <taxon>Bacteria</taxon>
        <taxon>Pseudomonadati</taxon>
        <taxon>Pseudomonadota</taxon>
        <taxon>Alphaproteobacteria</taxon>
        <taxon>Sphingomonadales</taxon>
        <taxon>Sphingomonadaceae</taxon>
        <taxon>Stakelama</taxon>
    </lineage>
</organism>
<dbReference type="InterPro" id="IPR005467">
    <property type="entry name" value="His_kinase_dom"/>
</dbReference>
<dbReference type="Proteomes" id="UP000501568">
    <property type="component" value="Chromosome"/>
</dbReference>
<evidence type="ECO:0000256" key="7">
    <source>
        <dbReference type="ARBA" id="ARBA00023012"/>
    </source>
</evidence>
<dbReference type="InterPro" id="IPR004358">
    <property type="entry name" value="Sig_transdc_His_kin-like_C"/>
</dbReference>
<dbReference type="InterPro" id="IPR000014">
    <property type="entry name" value="PAS"/>
</dbReference>
<reference evidence="11 12" key="1">
    <citation type="submission" date="2020-02" db="EMBL/GenBank/DDBJ databases">
        <authorList>
            <person name="Zheng R.K."/>
            <person name="Sun C.M."/>
        </authorList>
    </citation>
    <scope>NUCLEOTIDE SEQUENCE [LARGE SCALE GENOMIC DNA]</scope>
    <source>
        <strain evidence="12">zrk23</strain>
    </source>
</reference>
<dbReference type="Gene3D" id="3.30.565.10">
    <property type="entry name" value="Histidine kinase-like ATPase, C-terminal domain"/>
    <property type="match status" value="1"/>
</dbReference>
<dbReference type="EMBL" id="CP049109">
    <property type="protein sequence ID" value="QIG81586.1"/>
    <property type="molecule type" value="Genomic_DNA"/>
</dbReference>
<dbReference type="Gene3D" id="3.30.450.20">
    <property type="entry name" value="PAS domain"/>
    <property type="match status" value="1"/>
</dbReference>
<keyword evidence="7" id="KW-0902">Two-component regulatory system</keyword>